<dbReference type="GO" id="GO:0005506">
    <property type="term" value="F:iron ion binding"/>
    <property type="evidence" value="ECO:0007669"/>
    <property type="project" value="InterPro"/>
</dbReference>
<proteinExistence type="predicted"/>
<dbReference type="PRINTS" id="PR00090">
    <property type="entry name" value="RNGDIOXGNASE"/>
</dbReference>
<dbReference type="PROSITE" id="PS51296">
    <property type="entry name" value="RIESKE"/>
    <property type="match status" value="1"/>
</dbReference>
<sequence length="385" mass="42414">MTATEQSATLLATLGGEFYTSAAVFAAEQAEIFENSWICAVRAADLAQPGQFKKVQIGRESVLVVRARDGLLRAFLNVCRHRGAQLCTESEGQVRRTLRCPYHAWTYALDGKLVAAPNIVALTDNTGAAIDRYRYGLVPVALTEWLGYVWVCLADVPPSFEETVVGEVTLRLGDAAAIDRYGVEGLKLGHRIVYDVAANWKLIVENFMECYHCSSIHPELVDVLPEFARGMAAQSFVGHGAEFGSDITGFTVDGSPGFGTLPGLSDEQDRRYFAITVRPSVFVNLVPDHIILHRMYPLAADRTVVECDWLYAPDVVAAGHDVTRSVELFHRVNQQDFEACERTQPAMSSRAYRHGGVLVPAEHHLAEFHQWVVSRLGMSDGCARG</sequence>
<dbReference type="EMBL" id="CP000580">
    <property type="protein sequence ID" value="ABN98282.1"/>
    <property type="molecule type" value="Genomic_DNA"/>
</dbReference>
<dbReference type="AlphaFoldDB" id="A0A5Q5CG87"/>
<dbReference type="SUPFAM" id="SSF50022">
    <property type="entry name" value="ISP domain"/>
    <property type="match status" value="1"/>
</dbReference>
<feature type="domain" description="Rieske" evidence="7">
    <location>
        <begin position="39"/>
        <end position="151"/>
    </location>
</feature>
<dbReference type="Pfam" id="PF00848">
    <property type="entry name" value="Ring_hydroxyl_A"/>
    <property type="match status" value="1"/>
</dbReference>
<dbReference type="SUPFAM" id="SSF55961">
    <property type="entry name" value="Bet v1-like"/>
    <property type="match status" value="1"/>
</dbReference>
<evidence type="ECO:0000256" key="4">
    <source>
        <dbReference type="ARBA" id="ARBA00023002"/>
    </source>
</evidence>
<evidence type="ECO:0000313" key="8">
    <source>
        <dbReference type="EMBL" id="ABN98282.1"/>
    </source>
</evidence>
<reference evidence="8" key="1">
    <citation type="submission" date="2007-02" db="EMBL/GenBank/DDBJ databases">
        <title>Complete sequence of Mycobacterium sp. JLS.</title>
        <authorList>
            <consortium name="US DOE Joint Genome Institute"/>
            <person name="Copeland A."/>
            <person name="Lucas S."/>
            <person name="Lapidus A."/>
            <person name="Barry K."/>
            <person name="Detter J.C."/>
            <person name="Glavina del Rio T."/>
            <person name="Hammon N."/>
            <person name="Israni S."/>
            <person name="Dalin E."/>
            <person name="Tice H."/>
            <person name="Pitluck S."/>
            <person name="Chain P."/>
            <person name="Malfatti S."/>
            <person name="Shin M."/>
            <person name="Vergez L."/>
            <person name="Schmutz J."/>
            <person name="Larimer F."/>
            <person name="Land M."/>
            <person name="Hauser L."/>
            <person name="Kyrpides N."/>
            <person name="Mikhailova N."/>
            <person name="Miller C.D."/>
            <person name="Anderson A.J."/>
            <person name="Sims R.C."/>
            <person name="Richardson P."/>
        </authorList>
    </citation>
    <scope>NUCLEOTIDE SEQUENCE [LARGE SCALE GENOMIC DNA]</scope>
    <source>
        <strain evidence="8">JLS</strain>
    </source>
</reference>
<evidence type="ECO:0000256" key="5">
    <source>
        <dbReference type="ARBA" id="ARBA00023004"/>
    </source>
</evidence>
<evidence type="ECO:0000259" key="7">
    <source>
        <dbReference type="PROSITE" id="PS51296"/>
    </source>
</evidence>
<dbReference type="InterPro" id="IPR015879">
    <property type="entry name" value="Ring_hydroxy_dOase_asu_C_dom"/>
</dbReference>
<dbReference type="Gene3D" id="2.102.10.10">
    <property type="entry name" value="Rieske [2Fe-2S] iron-sulphur domain"/>
    <property type="match status" value="1"/>
</dbReference>
<keyword evidence="6" id="KW-0411">Iron-sulfur</keyword>
<dbReference type="KEGG" id="mjl:Mjls_2498"/>
<dbReference type="Gene3D" id="3.90.380.10">
    <property type="entry name" value="Naphthalene 1,2-dioxygenase Alpha Subunit, Chain A, domain 1"/>
    <property type="match status" value="1"/>
</dbReference>
<dbReference type="GO" id="GO:0004497">
    <property type="term" value="F:monooxygenase activity"/>
    <property type="evidence" value="ECO:0007669"/>
    <property type="project" value="UniProtKB-ARBA"/>
</dbReference>
<dbReference type="Pfam" id="PF00355">
    <property type="entry name" value="Rieske"/>
    <property type="match status" value="1"/>
</dbReference>
<dbReference type="GO" id="GO:0051537">
    <property type="term" value="F:2 iron, 2 sulfur cluster binding"/>
    <property type="evidence" value="ECO:0007669"/>
    <property type="project" value="UniProtKB-KW"/>
</dbReference>
<evidence type="ECO:0000256" key="3">
    <source>
        <dbReference type="ARBA" id="ARBA00022723"/>
    </source>
</evidence>
<dbReference type="InterPro" id="IPR036922">
    <property type="entry name" value="Rieske_2Fe-2S_sf"/>
</dbReference>
<dbReference type="PANTHER" id="PTHR43756:SF5">
    <property type="entry name" value="CHOLINE MONOOXYGENASE, CHLOROPLASTIC"/>
    <property type="match status" value="1"/>
</dbReference>
<dbReference type="PANTHER" id="PTHR43756">
    <property type="entry name" value="CHOLINE MONOOXYGENASE, CHLOROPLASTIC"/>
    <property type="match status" value="1"/>
</dbReference>
<name>A0A5Q5CG87_MYCSJ</name>
<organism evidence="8">
    <name type="scientific">Mycobacterium sp. (strain JLS)</name>
    <dbReference type="NCBI Taxonomy" id="164757"/>
    <lineage>
        <taxon>Bacteria</taxon>
        <taxon>Bacillati</taxon>
        <taxon>Actinomycetota</taxon>
        <taxon>Actinomycetes</taxon>
        <taxon>Mycobacteriales</taxon>
        <taxon>Mycobacteriaceae</taxon>
        <taxon>Mycobacterium</taxon>
    </lineage>
</organism>
<evidence type="ECO:0000256" key="6">
    <source>
        <dbReference type="ARBA" id="ARBA00023014"/>
    </source>
</evidence>
<dbReference type="CDD" id="cd08884">
    <property type="entry name" value="RHO_alpha_C_GbcA-like"/>
    <property type="match status" value="1"/>
</dbReference>
<protein>
    <submittedName>
        <fullName evidence="8">Rieske (2Fe-2S) domain protein</fullName>
    </submittedName>
</protein>
<dbReference type="InterPro" id="IPR001663">
    <property type="entry name" value="Rng_hydr_dOase-A"/>
</dbReference>
<comment type="cofactor">
    <cofactor evidence="1">
        <name>Fe cation</name>
        <dbReference type="ChEBI" id="CHEBI:24875"/>
    </cofactor>
</comment>
<keyword evidence="5" id="KW-0408">Iron</keyword>
<gene>
    <name evidence="8" type="ordered locus">Mjls_2498</name>
</gene>
<dbReference type="InterPro" id="IPR017941">
    <property type="entry name" value="Rieske_2Fe-2S"/>
</dbReference>
<keyword evidence="3" id="KW-0479">Metal-binding</keyword>
<keyword evidence="4" id="KW-0560">Oxidoreductase</keyword>
<evidence type="ECO:0000256" key="2">
    <source>
        <dbReference type="ARBA" id="ARBA00022714"/>
    </source>
</evidence>
<accession>A0A5Q5CG87</accession>
<dbReference type="GO" id="GO:0016705">
    <property type="term" value="F:oxidoreductase activity, acting on paired donors, with incorporation or reduction of molecular oxygen"/>
    <property type="evidence" value="ECO:0007669"/>
    <property type="project" value="UniProtKB-ARBA"/>
</dbReference>
<dbReference type="CDD" id="cd03469">
    <property type="entry name" value="Rieske_RO_Alpha_N"/>
    <property type="match status" value="1"/>
</dbReference>
<evidence type="ECO:0000256" key="1">
    <source>
        <dbReference type="ARBA" id="ARBA00001962"/>
    </source>
</evidence>
<keyword evidence="2" id="KW-0001">2Fe-2S</keyword>